<protein>
    <recommendedName>
        <fullName evidence="4">Isoleucyl-tRNA synthetase</fullName>
    </recommendedName>
</protein>
<dbReference type="RefSeq" id="WP_195871798.1">
    <property type="nucleotide sequence ID" value="NZ_JADOET010000009.1"/>
</dbReference>
<dbReference type="Proteomes" id="UP000611215">
    <property type="component" value="Unassembled WGS sequence"/>
</dbReference>
<dbReference type="EMBL" id="JADOET010000009">
    <property type="protein sequence ID" value="MBF8150541.1"/>
    <property type="molecule type" value="Genomic_DNA"/>
</dbReference>
<evidence type="ECO:0008006" key="4">
    <source>
        <dbReference type="Google" id="ProtNLM"/>
    </source>
</evidence>
<name>A0ABS0EK71_9FLAO</name>
<proteinExistence type="predicted"/>
<comment type="caution">
    <text evidence="2">The sequence shown here is derived from an EMBL/GenBank/DDBJ whole genome shotgun (WGS) entry which is preliminary data.</text>
</comment>
<feature type="transmembrane region" description="Helical" evidence="1">
    <location>
        <begin position="30"/>
        <end position="47"/>
    </location>
</feature>
<keyword evidence="1" id="KW-1133">Transmembrane helix</keyword>
<sequence>MNVTRLVNFICIIVGGVVAFYAQAQEEKNTYILIGGIMLLVFGIYRTSRNIPSKFDKEEESFVKTEKEDEI</sequence>
<reference evidence="2 3" key="1">
    <citation type="submission" date="2020-11" db="EMBL/GenBank/DDBJ databases">
        <title>Winogradskyella marina sp. nov., isolated from marine sediment.</title>
        <authorList>
            <person name="Bo J."/>
            <person name="Wang S."/>
            <person name="Song X."/>
            <person name="Du Z."/>
        </authorList>
    </citation>
    <scope>NUCLEOTIDE SEQUENCE [LARGE SCALE GENOMIC DNA]</scope>
    <source>
        <strain evidence="2 3">F6397</strain>
    </source>
</reference>
<keyword evidence="1" id="KW-0812">Transmembrane</keyword>
<organism evidence="2 3">
    <name type="scientific">Winogradskyella marina</name>
    <dbReference type="NCBI Taxonomy" id="2785530"/>
    <lineage>
        <taxon>Bacteria</taxon>
        <taxon>Pseudomonadati</taxon>
        <taxon>Bacteroidota</taxon>
        <taxon>Flavobacteriia</taxon>
        <taxon>Flavobacteriales</taxon>
        <taxon>Flavobacteriaceae</taxon>
        <taxon>Winogradskyella</taxon>
    </lineage>
</organism>
<keyword evidence="1" id="KW-0472">Membrane</keyword>
<evidence type="ECO:0000256" key="1">
    <source>
        <dbReference type="SAM" id="Phobius"/>
    </source>
</evidence>
<gene>
    <name evidence="2" type="ORF">ITJ86_11575</name>
</gene>
<accession>A0ABS0EK71</accession>
<evidence type="ECO:0000313" key="2">
    <source>
        <dbReference type="EMBL" id="MBF8150541.1"/>
    </source>
</evidence>
<keyword evidence="3" id="KW-1185">Reference proteome</keyword>
<evidence type="ECO:0000313" key="3">
    <source>
        <dbReference type="Proteomes" id="UP000611215"/>
    </source>
</evidence>
<feature type="transmembrane region" description="Helical" evidence="1">
    <location>
        <begin position="7"/>
        <end position="24"/>
    </location>
</feature>